<evidence type="ECO:0000256" key="1">
    <source>
        <dbReference type="SAM" id="MobiDB-lite"/>
    </source>
</evidence>
<sequence>MLKGAGRLLPTSTARPLHPRKAALHARRSCARLRTAAVLQSRVEPVAVPAAAGRAVVGGGVTDPVVEVAPPTPNEVVLDTADKPGVRDRANFDLHWSVDYWQNFTLPPAIEDSSSGPIPSRLQAIVKTLSDAASTAGVFSSSKAAAYWSYHITRSGFFAIQGIAGVLAARAASTVTGRASEDTGIRIESIIKAGLTGPMAEALAMYYQDYRNVEQGVYALPWDMTTSGHRQWSPFWVAQRTAQFVSEASATLKRRAAGTAEDVWLKSNLYPDYYLNTFHFQTDGWLSEQSAKVYEVSTETLFLGRQDAMQRQTLVPLHKYVMSRPAGAAGLRALEIAAGTGRFATFIKDNYPRMDLTMLDLSPYYLLEARKNLKYWADKRAPSKALGGADGTGCSYLQAPAEAIPQPDASFDVVYSVYLFHELPPHIRRKTVAEMARVLKPGGVAIVTDSIQLGDRERLDSNLGRFGDFNEPFYRTYITEDFGEMFKEAGMEPDMKVMASSSKTLSFRKPETSSKPSSSPTPHNGVAVKESFDESIAAEHSAAEIGIVPAS</sequence>
<feature type="domain" description="Methyltransferase" evidence="2">
    <location>
        <begin position="334"/>
        <end position="443"/>
    </location>
</feature>
<feature type="compositionally biased region" description="Low complexity" evidence="1">
    <location>
        <begin position="513"/>
        <end position="522"/>
    </location>
</feature>
<dbReference type="GO" id="GO:0008168">
    <property type="term" value="F:methyltransferase activity"/>
    <property type="evidence" value="ECO:0007669"/>
    <property type="project" value="TreeGrafter"/>
</dbReference>
<dbReference type="Pfam" id="PF13649">
    <property type="entry name" value="Methyltransf_25"/>
    <property type="match status" value="1"/>
</dbReference>
<gene>
    <name evidence="3" type="ORF">CVIRNUC_001205</name>
</gene>
<accession>A0AAV1HTD5</accession>
<dbReference type="PANTHER" id="PTHR42912:SF81">
    <property type="entry name" value="METHYLTRANSFERASE DOMAIN-CONTAINING PROTEIN"/>
    <property type="match status" value="1"/>
</dbReference>
<name>A0AAV1HTD5_9CHLO</name>
<dbReference type="InterPro" id="IPR029063">
    <property type="entry name" value="SAM-dependent_MTases_sf"/>
</dbReference>
<dbReference type="Gene3D" id="3.40.50.150">
    <property type="entry name" value="Vaccinia Virus protein VP39"/>
    <property type="match status" value="1"/>
</dbReference>
<organism evidence="3 4">
    <name type="scientific">Coccomyxa viridis</name>
    <dbReference type="NCBI Taxonomy" id="1274662"/>
    <lineage>
        <taxon>Eukaryota</taxon>
        <taxon>Viridiplantae</taxon>
        <taxon>Chlorophyta</taxon>
        <taxon>core chlorophytes</taxon>
        <taxon>Trebouxiophyceae</taxon>
        <taxon>Trebouxiophyceae incertae sedis</taxon>
        <taxon>Coccomyxaceae</taxon>
        <taxon>Coccomyxa</taxon>
    </lineage>
</organism>
<dbReference type="InterPro" id="IPR050508">
    <property type="entry name" value="Methyltransf_Superfamily"/>
</dbReference>
<dbReference type="Proteomes" id="UP001314263">
    <property type="component" value="Unassembled WGS sequence"/>
</dbReference>
<evidence type="ECO:0000259" key="2">
    <source>
        <dbReference type="Pfam" id="PF13649"/>
    </source>
</evidence>
<protein>
    <recommendedName>
        <fullName evidence="2">Methyltransferase domain-containing protein</fullName>
    </recommendedName>
</protein>
<comment type="caution">
    <text evidence="3">The sequence shown here is derived from an EMBL/GenBank/DDBJ whole genome shotgun (WGS) entry which is preliminary data.</text>
</comment>
<evidence type="ECO:0000313" key="3">
    <source>
        <dbReference type="EMBL" id="CAK0739886.1"/>
    </source>
</evidence>
<proteinExistence type="predicted"/>
<reference evidence="3 4" key="1">
    <citation type="submission" date="2023-10" db="EMBL/GenBank/DDBJ databases">
        <authorList>
            <person name="Maclean D."/>
            <person name="Macfadyen A."/>
        </authorList>
    </citation>
    <scope>NUCLEOTIDE SEQUENCE [LARGE SCALE GENOMIC DNA]</scope>
</reference>
<feature type="region of interest" description="Disordered" evidence="1">
    <location>
        <begin position="500"/>
        <end position="531"/>
    </location>
</feature>
<dbReference type="InterPro" id="IPR041698">
    <property type="entry name" value="Methyltransf_25"/>
</dbReference>
<feature type="region of interest" description="Disordered" evidence="1">
    <location>
        <begin position="1"/>
        <end position="22"/>
    </location>
</feature>
<keyword evidence="4" id="KW-1185">Reference proteome</keyword>
<dbReference type="EMBL" id="CAUYUE010000002">
    <property type="protein sequence ID" value="CAK0739886.1"/>
    <property type="molecule type" value="Genomic_DNA"/>
</dbReference>
<dbReference type="CDD" id="cd02440">
    <property type="entry name" value="AdoMet_MTases"/>
    <property type="match status" value="1"/>
</dbReference>
<evidence type="ECO:0000313" key="4">
    <source>
        <dbReference type="Proteomes" id="UP001314263"/>
    </source>
</evidence>
<dbReference type="SUPFAM" id="SSF53335">
    <property type="entry name" value="S-adenosyl-L-methionine-dependent methyltransferases"/>
    <property type="match status" value="1"/>
</dbReference>
<dbReference type="AlphaFoldDB" id="A0AAV1HTD5"/>
<dbReference type="PANTHER" id="PTHR42912">
    <property type="entry name" value="METHYLTRANSFERASE"/>
    <property type="match status" value="1"/>
</dbReference>